<keyword evidence="6" id="KW-0820">tRNA-binding</keyword>
<gene>
    <name evidence="7" type="ORF">IV203_035320</name>
</gene>
<evidence type="ECO:0000256" key="6">
    <source>
        <dbReference type="PIRNR" id="PIRNR017689"/>
    </source>
</evidence>
<dbReference type="GO" id="GO:0000049">
    <property type="term" value="F:tRNA binding"/>
    <property type="evidence" value="ECO:0007669"/>
    <property type="project" value="TreeGrafter"/>
</dbReference>
<dbReference type="GO" id="GO:0001717">
    <property type="term" value="P:conversion of seryl-tRNAsec to selenocys-tRNAsec"/>
    <property type="evidence" value="ECO:0007669"/>
    <property type="project" value="InterPro"/>
</dbReference>
<proteinExistence type="inferred from homology"/>
<dbReference type="InterPro" id="IPR019872">
    <property type="entry name" value="Sec-tRNA_Se_transferase"/>
</dbReference>
<comment type="caution">
    <text evidence="7">The sequence shown here is derived from an EMBL/GenBank/DDBJ whole genome shotgun (WGS) entry which is preliminary data.</text>
</comment>
<dbReference type="GO" id="GO:0098621">
    <property type="term" value="F:O-phosphoseryl-tRNA(Sec) selenium transferase activity"/>
    <property type="evidence" value="ECO:0007669"/>
    <property type="project" value="InterPro"/>
</dbReference>
<keyword evidence="5 6" id="KW-0711">Selenium</keyword>
<dbReference type="Proteomes" id="UP000693970">
    <property type="component" value="Unassembled WGS sequence"/>
</dbReference>
<dbReference type="AlphaFoldDB" id="A0A9K3PUU7"/>
<evidence type="ECO:0000256" key="5">
    <source>
        <dbReference type="ARBA" id="ARBA00023266"/>
    </source>
</evidence>
<keyword evidence="8" id="KW-1185">Reference proteome</keyword>
<dbReference type="EC" id="2.9.1.2" evidence="6"/>
<keyword evidence="6" id="KW-0694">RNA-binding</keyword>
<dbReference type="InterPro" id="IPR008829">
    <property type="entry name" value="SepSecS/SepCysS"/>
</dbReference>
<sequence>MDNNSTANDLSKSFQSLGIPKTHVTVGWSNFIATQKQYKSLFVNRRLPDHGWSDVQIQSLLFLFSTLDTNNKTLAKGGNSNSSDDDNDCDNAVDGDTRWCGVGEREGRVYSSLVLQRHFGLSHGMGRSGDITEPQPKAAGSSVLVKLTLLLTLDALKRGSGLEGKINKKQNGPAAFGILLPLCTGMSMSLLLQSIKKEGSPNKDIVLWSRIDQKSCFKAIGVAGLRCVVMPTKIQGDEVITDLEAMEAALQEHGDRVLAVITTTSCFAPRVPDSVDEVAKLCQKFNVYHVINNAYGLQCSKTSKLINRACVLGRVDAVVCSTDKNFLVPVGGAIVVSPNKAIIDNVGKVYAGRASSSPIVDLFITLLSMGLNGYKKLLNERMNMLKNFPSRLDTVAKKHGERLLICQSNTISFGITLDALARPQQDGETEDEYTQSVAKDISSFGAMLFSRCVSGTRVVPRAQTKVLSGEEFVGFGSSTGNYKHSYMTAACAIGVSTAEIDEFLVRLDKTLGEYASKMVKTKARSNID</sequence>
<name>A0A9K3PUU7_9STRA</name>
<comment type="pathway">
    <text evidence="6">Aminoacyl-tRNA biosynthesis; selenocysteinyl-tRNA(Sec) biosynthesis; selenocysteinyl-tRNA(Sec) from L-seryl-tRNA(Sec) (archaeal/eukaryal route): step 2/2.</text>
</comment>
<dbReference type="EMBL" id="JAGRRH010000013">
    <property type="protein sequence ID" value="KAG7360221.1"/>
    <property type="molecule type" value="Genomic_DNA"/>
</dbReference>
<comment type="catalytic activity">
    <reaction evidence="6">
        <text>O-phospho-L-seryl-tRNA(Sec) + selenophosphate + H2O = L-selenocysteinyl-tRNA(Sec) + 2 phosphate</text>
        <dbReference type="Rhea" id="RHEA:25041"/>
        <dbReference type="Rhea" id="RHEA-COMP:9743"/>
        <dbReference type="Rhea" id="RHEA-COMP:9947"/>
        <dbReference type="ChEBI" id="CHEBI:15377"/>
        <dbReference type="ChEBI" id="CHEBI:16144"/>
        <dbReference type="ChEBI" id="CHEBI:43474"/>
        <dbReference type="ChEBI" id="CHEBI:78551"/>
        <dbReference type="ChEBI" id="CHEBI:78573"/>
        <dbReference type="EC" id="2.9.1.2"/>
    </reaction>
</comment>
<evidence type="ECO:0000313" key="7">
    <source>
        <dbReference type="EMBL" id="KAG7360221.1"/>
    </source>
</evidence>
<comment type="similarity">
    <text evidence="6">Belongs to the SepSecS family.</text>
</comment>
<reference evidence="7" key="1">
    <citation type="journal article" date="2021" name="Sci. Rep.">
        <title>Diploid genomic architecture of Nitzschia inconspicua, an elite biomass production diatom.</title>
        <authorList>
            <person name="Oliver A."/>
            <person name="Podell S."/>
            <person name="Pinowska A."/>
            <person name="Traller J.C."/>
            <person name="Smith S.R."/>
            <person name="McClure R."/>
            <person name="Beliaev A."/>
            <person name="Bohutskyi P."/>
            <person name="Hill E.A."/>
            <person name="Rabines A."/>
            <person name="Zheng H."/>
            <person name="Allen L.Z."/>
            <person name="Kuo A."/>
            <person name="Grigoriev I.V."/>
            <person name="Allen A.E."/>
            <person name="Hazlebeck D."/>
            <person name="Allen E.E."/>
        </authorList>
    </citation>
    <scope>NUCLEOTIDE SEQUENCE</scope>
    <source>
        <strain evidence="7">Hildebrandi</strain>
    </source>
</reference>
<evidence type="ECO:0000256" key="4">
    <source>
        <dbReference type="ARBA" id="ARBA00022917"/>
    </source>
</evidence>
<evidence type="ECO:0000313" key="8">
    <source>
        <dbReference type="Proteomes" id="UP000693970"/>
    </source>
</evidence>
<dbReference type="NCBIfam" id="TIGR03531">
    <property type="entry name" value="selenium_SpcS"/>
    <property type="match status" value="1"/>
</dbReference>
<keyword evidence="3 6" id="KW-0663">Pyridoxal phosphate</keyword>
<keyword evidence="6" id="KW-0963">Cytoplasm</keyword>
<dbReference type="OrthoDB" id="10263545at2759"/>
<evidence type="ECO:0000256" key="2">
    <source>
        <dbReference type="ARBA" id="ARBA00022679"/>
    </source>
</evidence>
<dbReference type="Pfam" id="PF05889">
    <property type="entry name" value="SepSecS"/>
    <property type="match status" value="1"/>
</dbReference>
<comment type="subcellular location">
    <subcellularLocation>
        <location evidence="6">Cytoplasm</location>
    </subcellularLocation>
</comment>
<accession>A0A9K3PUU7</accession>
<organism evidence="7 8">
    <name type="scientific">Nitzschia inconspicua</name>
    <dbReference type="NCBI Taxonomy" id="303405"/>
    <lineage>
        <taxon>Eukaryota</taxon>
        <taxon>Sar</taxon>
        <taxon>Stramenopiles</taxon>
        <taxon>Ochrophyta</taxon>
        <taxon>Bacillariophyta</taxon>
        <taxon>Bacillariophyceae</taxon>
        <taxon>Bacillariophycidae</taxon>
        <taxon>Bacillariales</taxon>
        <taxon>Bacillariaceae</taxon>
        <taxon>Nitzschia</taxon>
    </lineage>
</organism>
<protein>
    <recommendedName>
        <fullName evidence="6">O-phosphoseryl-tRNA(Sec) selenium transferase</fullName>
        <ecNumber evidence="6">2.9.1.2</ecNumber>
    </recommendedName>
    <alternativeName>
        <fullName evidence="6">Selenocysteine synthase</fullName>
    </alternativeName>
    <alternativeName>
        <fullName evidence="6">Selenocysteinyl-tRNA(Sec) synthase</fullName>
    </alternativeName>
    <alternativeName>
        <fullName evidence="6">Sep-tRNA:Sec-tRNA synthase</fullName>
    </alternativeName>
</protein>
<comment type="function">
    <text evidence="6">Converts O-phosphoseryl-tRNA(Sec) to selenocysteinyl-tRNA(Sec) required for selenoprotein biosynthesis.</text>
</comment>
<dbReference type="PIRSF" id="PIRSF017689">
    <property type="entry name" value="SepSecS"/>
    <property type="match status" value="1"/>
</dbReference>
<dbReference type="GO" id="GO:0001514">
    <property type="term" value="P:selenocysteine incorporation"/>
    <property type="evidence" value="ECO:0007669"/>
    <property type="project" value="TreeGrafter"/>
</dbReference>
<dbReference type="PANTHER" id="PTHR12944">
    <property type="entry name" value="SOLUBLE LIVER ANTIGEN/LIVER PANCREAS ANTIGEN"/>
    <property type="match status" value="1"/>
</dbReference>
<keyword evidence="4 6" id="KW-0648">Protein biosynthesis</keyword>
<evidence type="ECO:0000256" key="1">
    <source>
        <dbReference type="ARBA" id="ARBA00001933"/>
    </source>
</evidence>
<comment type="cofactor">
    <cofactor evidence="1 6">
        <name>pyridoxal 5'-phosphate</name>
        <dbReference type="ChEBI" id="CHEBI:597326"/>
    </cofactor>
</comment>
<evidence type="ECO:0000256" key="3">
    <source>
        <dbReference type="ARBA" id="ARBA00022898"/>
    </source>
</evidence>
<reference evidence="7" key="2">
    <citation type="submission" date="2021-04" db="EMBL/GenBank/DDBJ databases">
        <authorList>
            <person name="Podell S."/>
        </authorList>
    </citation>
    <scope>NUCLEOTIDE SEQUENCE</scope>
    <source>
        <strain evidence="7">Hildebrandi</strain>
    </source>
</reference>
<dbReference type="PANTHER" id="PTHR12944:SF2">
    <property type="entry name" value="O-PHOSPHOSERYL-TRNA(SEC) SELENIUM TRANSFERASE"/>
    <property type="match status" value="1"/>
</dbReference>
<keyword evidence="2 6" id="KW-0808">Transferase</keyword>